<dbReference type="AlphaFoldDB" id="F0WE20"/>
<reference evidence="1" key="1">
    <citation type="journal article" date="2011" name="PLoS Biol.">
        <title>Gene gain and loss during evolution of obligate parasitism in the white rust pathogen of Arabidopsis thaliana.</title>
        <authorList>
            <person name="Kemen E."/>
            <person name="Gardiner A."/>
            <person name="Schultz-Larsen T."/>
            <person name="Kemen A.C."/>
            <person name="Balmuth A.L."/>
            <person name="Robert-Seilaniantz A."/>
            <person name="Bailey K."/>
            <person name="Holub E."/>
            <person name="Studholme D.J."/>
            <person name="Maclean D."/>
            <person name="Jones J.D."/>
        </authorList>
    </citation>
    <scope>NUCLEOTIDE SEQUENCE</scope>
</reference>
<reference evidence="1" key="2">
    <citation type="submission" date="2011-02" db="EMBL/GenBank/DDBJ databases">
        <authorList>
            <person name="MacLean D."/>
        </authorList>
    </citation>
    <scope>NUCLEOTIDE SEQUENCE</scope>
</reference>
<dbReference type="HOGENOM" id="CLU_1941989_0_0_1"/>
<name>F0WE20_9STRA</name>
<dbReference type="EMBL" id="FR824116">
    <property type="protein sequence ID" value="CCA19449.1"/>
    <property type="molecule type" value="Genomic_DNA"/>
</dbReference>
<gene>
    <name evidence="1" type="primary">AlNc14C71G4882</name>
    <name evidence="1" type="ORF">ALNC14_055920</name>
</gene>
<protein>
    <submittedName>
        <fullName evidence="1">AlNc14C71G4882 protein</fullName>
    </submittedName>
</protein>
<sequence>MKPGKPFRSCKQPMIGVDQVPIDNILLENAPPRRRDKSLLKLSDCRCFHRMQPLVPAIGRKYNAAGQKVQVLKHQAHHHKLNKYEVYVLPGIRWPKRLKNPVNLLQLPSAGDTIRACMTTYSSSYPTSKS</sequence>
<organism evidence="1">
    <name type="scientific">Albugo laibachii Nc14</name>
    <dbReference type="NCBI Taxonomy" id="890382"/>
    <lineage>
        <taxon>Eukaryota</taxon>
        <taxon>Sar</taxon>
        <taxon>Stramenopiles</taxon>
        <taxon>Oomycota</taxon>
        <taxon>Peronosporomycetes</taxon>
        <taxon>Albuginales</taxon>
        <taxon>Albuginaceae</taxon>
        <taxon>Albugo</taxon>
    </lineage>
</organism>
<proteinExistence type="predicted"/>
<accession>F0WE20</accession>
<evidence type="ECO:0000313" key="1">
    <source>
        <dbReference type="EMBL" id="CCA19449.1"/>
    </source>
</evidence>